<dbReference type="InterPro" id="IPR011009">
    <property type="entry name" value="Kinase-like_dom_sf"/>
</dbReference>
<proteinExistence type="predicted"/>
<dbReference type="GO" id="GO:0019748">
    <property type="term" value="P:secondary metabolic process"/>
    <property type="evidence" value="ECO:0007669"/>
    <property type="project" value="InterPro"/>
</dbReference>
<evidence type="ECO:0000313" key="2">
    <source>
        <dbReference type="Proteomes" id="UP000035996"/>
    </source>
</evidence>
<dbReference type="Proteomes" id="UP000035996">
    <property type="component" value="Unassembled WGS sequence"/>
</dbReference>
<name>A0A0J6CYN9_9BACL</name>
<reference evidence="1" key="1">
    <citation type="submission" date="2015-06" db="EMBL/GenBank/DDBJ databases">
        <authorList>
            <person name="Liu B."/>
            <person name="Wang J."/>
            <person name="Zhu Y."/>
            <person name="Liu G."/>
            <person name="Chen Q."/>
            <person name="Zheng C."/>
            <person name="Che J."/>
            <person name="Ge C."/>
            <person name="Shi H."/>
            <person name="Pan Z."/>
            <person name="Liu X."/>
        </authorList>
    </citation>
    <scope>NUCLEOTIDE SEQUENCE [LARGE SCALE GENOMIC DNA]</scope>
    <source>
        <strain evidence="1">DSM 16346</strain>
    </source>
</reference>
<dbReference type="AlphaFoldDB" id="A0A0J6CYN9"/>
<dbReference type="RefSeq" id="WP_048309302.1">
    <property type="nucleotide sequence ID" value="NZ_CP119526.1"/>
</dbReference>
<dbReference type="STRING" id="157733.AB986_02570"/>
<sequence length="302" mass="34791">MKLQSEFVRLVQLYYGERGASWLLKLPELIHYSEQKWDMKIHEPYALSINYVAPALFQDGGEVVVKICLPGEEFLNELEALQLLGGCIVKIIDYDRDNGILLLHKVSPGTTLVELKDDEEACRIAANVLKELTIEAPVTSRFPSIHAKRDSLRTLVLTNDHGVGPISKEMLEKALRICTSLLRTPKQQFLLHGDFHHYNVLSSRGNHWTAIDPKGLIGELEFDIIQFLLNKLPRHNVYELTEKRINIFTEELHLDKERLLLWGYCHAVLATSWTIEGNDCDQDFFQMIDIFEKLYHAHFNVN</sequence>
<dbReference type="SUPFAM" id="SSF56112">
    <property type="entry name" value="Protein kinase-like (PK-like)"/>
    <property type="match status" value="1"/>
</dbReference>
<comment type="caution">
    <text evidence="1">The sequence shown here is derived from an EMBL/GenBank/DDBJ whole genome shotgun (WGS) entry which is preliminary data.</text>
</comment>
<dbReference type="GO" id="GO:0016773">
    <property type="term" value="F:phosphotransferase activity, alcohol group as acceptor"/>
    <property type="evidence" value="ECO:0007669"/>
    <property type="project" value="InterPro"/>
</dbReference>
<evidence type="ECO:0008006" key="3">
    <source>
        <dbReference type="Google" id="ProtNLM"/>
    </source>
</evidence>
<accession>A0A0J6CYN9</accession>
<evidence type="ECO:0000313" key="1">
    <source>
        <dbReference type="EMBL" id="KMM38218.1"/>
    </source>
</evidence>
<dbReference type="InterPro" id="IPR006748">
    <property type="entry name" value="NH2Glyco/OHUrea_AB-resist_kin"/>
</dbReference>
<dbReference type="EMBL" id="LELK01000001">
    <property type="protein sequence ID" value="KMM38218.1"/>
    <property type="molecule type" value="Genomic_DNA"/>
</dbReference>
<gene>
    <name evidence="1" type="ORF">AB986_02570</name>
</gene>
<keyword evidence="2" id="KW-1185">Reference proteome</keyword>
<protein>
    <recommendedName>
        <fullName evidence="3">Hydrogenase expression protein HypB</fullName>
    </recommendedName>
</protein>
<dbReference type="Pfam" id="PF04655">
    <property type="entry name" value="APH_6_hur"/>
    <property type="match status" value="1"/>
</dbReference>
<dbReference type="OrthoDB" id="179394at2"/>
<organism evidence="1 2">
    <name type="scientific">Guptibacillus hwajinpoensis</name>
    <dbReference type="NCBI Taxonomy" id="208199"/>
    <lineage>
        <taxon>Bacteria</taxon>
        <taxon>Bacillati</taxon>
        <taxon>Bacillota</taxon>
        <taxon>Bacilli</taxon>
        <taxon>Bacillales</taxon>
        <taxon>Guptibacillaceae</taxon>
        <taxon>Guptibacillus</taxon>
    </lineage>
</organism>